<dbReference type="AlphaFoldDB" id="A0AAP0JQR8"/>
<proteinExistence type="predicted"/>
<evidence type="ECO:0000256" key="1">
    <source>
        <dbReference type="SAM" id="MobiDB-lite"/>
    </source>
</evidence>
<comment type="caution">
    <text evidence="2">The sequence shown here is derived from an EMBL/GenBank/DDBJ whole genome shotgun (WGS) entry which is preliminary data.</text>
</comment>
<accession>A0AAP0JQR8</accession>
<organism evidence="2 3">
    <name type="scientific">Stephania japonica</name>
    <dbReference type="NCBI Taxonomy" id="461633"/>
    <lineage>
        <taxon>Eukaryota</taxon>
        <taxon>Viridiplantae</taxon>
        <taxon>Streptophyta</taxon>
        <taxon>Embryophyta</taxon>
        <taxon>Tracheophyta</taxon>
        <taxon>Spermatophyta</taxon>
        <taxon>Magnoliopsida</taxon>
        <taxon>Ranunculales</taxon>
        <taxon>Menispermaceae</taxon>
        <taxon>Menispermoideae</taxon>
        <taxon>Cissampelideae</taxon>
        <taxon>Stephania</taxon>
    </lineage>
</organism>
<gene>
    <name evidence="2" type="ORF">Sjap_007861</name>
</gene>
<protein>
    <submittedName>
        <fullName evidence="2">Uncharacterized protein</fullName>
    </submittedName>
</protein>
<keyword evidence="3" id="KW-1185">Reference proteome</keyword>
<dbReference type="EMBL" id="JBBNAE010000003">
    <property type="protein sequence ID" value="KAK9137267.1"/>
    <property type="molecule type" value="Genomic_DNA"/>
</dbReference>
<evidence type="ECO:0000313" key="2">
    <source>
        <dbReference type="EMBL" id="KAK9137267.1"/>
    </source>
</evidence>
<sequence length="125" mass="13008">MNNQDLDGRTSSSTRLSREAAVAVVAEAMVSAAAAARLRKKPGRSSSIMVTVKKRGGSLHPSAPTFSSKAAGQRGSDLLASRRRLTGQGSVNPGPGDQGQLTLRIVDQGPNWPLDSTRDQSGPAL</sequence>
<evidence type="ECO:0000313" key="3">
    <source>
        <dbReference type="Proteomes" id="UP001417504"/>
    </source>
</evidence>
<reference evidence="2 3" key="1">
    <citation type="submission" date="2024-01" db="EMBL/GenBank/DDBJ databases">
        <title>Genome assemblies of Stephania.</title>
        <authorList>
            <person name="Yang L."/>
        </authorList>
    </citation>
    <scope>NUCLEOTIDE SEQUENCE [LARGE SCALE GENOMIC DNA]</scope>
    <source>
        <strain evidence="2">QJT</strain>
        <tissue evidence="2">Leaf</tissue>
    </source>
</reference>
<dbReference type="Proteomes" id="UP001417504">
    <property type="component" value="Unassembled WGS sequence"/>
</dbReference>
<name>A0AAP0JQR8_9MAGN</name>
<feature type="region of interest" description="Disordered" evidence="1">
    <location>
        <begin position="36"/>
        <end position="125"/>
    </location>
</feature>